<gene>
    <name evidence="2" type="ORF">ACFO8M_25440</name>
</gene>
<dbReference type="PANTHER" id="PTHR43510">
    <property type="entry name" value="AMINOTRANSFERASE FUNCTION, HYPOTHETICAL (EUROFUNG)"/>
    <property type="match status" value="1"/>
</dbReference>
<dbReference type="InterPro" id="IPR015422">
    <property type="entry name" value="PyrdxlP-dep_Trfase_small"/>
</dbReference>
<dbReference type="InterPro" id="IPR015424">
    <property type="entry name" value="PyrdxlP-dep_Trfase"/>
</dbReference>
<dbReference type="RefSeq" id="WP_387980704.1">
    <property type="nucleotide sequence ID" value="NZ_JBHRWO010000021.1"/>
</dbReference>
<evidence type="ECO:0000313" key="2">
    <source>
        <dbReference type="EMBL" id="MFC3495838.1"/>
    </source>
</evidence>
<sequence>MNKTAAPLADLTQYEMVALESSHNLADAHAHQWQSAAERDVIDMLPKLWDESQTLTQAELDRQFLQNFFDFHGQTSMAANEGRSWLSYAASISMGIIATHLRLSRKSVTLIEPCFDNLYELLAHNELEVSSLPEDIVFKSPDAFAALALHEVGDALILVDPNNPTGSTSFVDDGERFRAIVRFCARHGKTLILDFSFASFLRGRRPDVYEILDDSGVTYLCIEDTGKTWPTLDIKCGILTVSADIRDEVRDLHTAVLLNVSPFAVRLLADFVTASKNDGFASVADVLDANRQVLADAIEGTELELVRPDSLVSVAWLRLHRGTATDLQERLAQHGVHVLPGTHFFWSDHRQGESYVRVALARDPEAFARSAAALRKVLTTS</sequence>
<dbReference type="SUPFAM" id="SSF53383">
    <property type="entry name" value="PLP-dependent transferases"/>
    <property type="match status" value="1"/>
</dbReference>
<comment type="caution">
    <text evidence="2">The sequence shown here is derived from an EMBL/GenBank/DDBJ whole genome shotgun (WGS) entry which is preliminary data.</text>
</comment>
<evidence type="ECO:0000259" key="1">
    <source>
        <dbReference type="Pfam" id="PF00155"/>
    </source>
</evidence>
<dbReference type="GO" id="GO:0008483">
    <property type="term" value="F:transaminase activity"/>
    <property type="evidence" value="ECO:0007669"/>
    <property type="project" value="UniProtKB-KW"/>
</dbReference>
<keyword evidence="2" id="KW-0032">Aminotransferase</keyword>
<dbReference type="Proteomes" id="UP001595712">
    <property type="component" value="Unassembled WGS sequence"/>
</dbReference>
<organism evidence="2 3">
    <name type="scientific">Glycomyces rhizosphaerae</name>
    <dbReference type="NCBI Taxonomy" id="2054422"/>
    <lineage>
        <taxon>Bacteria</taxon>
        <taxon>Bacillati</taxon>
        <taxon>Actinomycetota</taxon>
        <taxon>Actinomycetes</taxon>
        <taxon>Glycomycetales</taxon>
        <taxon>Glycomycetaceae</taxon>
        <taxon>Glycomyces</taxon>
    </lineage>
</organism>
<dbReference type="Gene3D" id="3.90.1150.10">
    <property type="entry name" value="Aspartate Aminotransferase, domain 1"/>
    <property type="match status" value="1"/>
</dbReference>
<name>A0ABV7Q7T0_9ACTN</name>
<accession>A0ABV7Q7T0</accession>
<keyword evidence="3" id="KW-1185">Reference proteome</keyword>
<proteinExistence type="predicted"/>
<dbReference type="InterPro" id="IPR004839">
    <property type="entry name" value="Aminotransferase_I/II_large"/>
</dbReference>
<dbReference type="EMBL" id="JBHRWO010000021">
    <property type="protein sequence ID" value="MFC3495838.1"/>
    <property type="molecule type" value="Genomic_DNA"/>
</dbReference>
<dbReference type="PANTHER" id="PTHR43510:SF1">
    <property type="entry name" value="AMINOTRANSFERASE FUNCTION, HYPOTHETICAL (EUROFUNG)"/>
    <property type="match status" value="1"/>
</dbReference>
<dbReference type="Gene3D" id="3.40.640.10">
    <property type="entry name" value="Type I PLP-dependent aspartate aminotransferase-like (Major domain)"/>
    <property type="match status" value="1"/>
</dbReference>
<dbReference type="InterPro" id="IPR015421">
    <property type="entry name" value="PyrdxlP-dep_Trfase_major"/>
</dbReference>
<keyword evidence="2" id="KW-0808">Transferase</keyword>
<reference evidence="3" key="1">
    <citation type="journal article" date="2019" name="Int. J. Syst. Evol. Microbiol.">
        <title>The Global Catalogue of Microorganisms (GCM) 10K type strain sequencing project: providing services to taxonomists for standard genome sequencing and annotation.</title>
        <authorList>
            <consortium name="The Broad Institute Genomics Platform"/>
            <consortium name="The Broad Institute Genome Sequencing Center for Infectious Disease"/>
            <person name="Wu L."/>
            <person name="Ma J."/>
        </authorList>
    </citation>
    <scope>NUCLEOTIDE SEQUENCE [LARGE SCALE GENOMIC DNA]</scope>
    <source>
        <strain evidence="3">CGMCC 4.7396</strain>
    </source>
</reference>
<evidence type="ECO:0000313" key="3">
    <source>
        <dbReference type="Proteomes" id="UP001595712"/>
    </source>
</evidence>
<feature type="domain" description="Aminotransferase class I/classII large" evidence="1">
    <location>
        <begin position="105"/>
        <end position="367"/>
    </location>
</feature>
<dbReference type="CDD" id="cd00609">
    <property type="entry name" value="AAT_like"/>
    <property type="match status" value="1"/>
</dbReference>
<protein>
    <submittedName>
        <fullName evidence="2">Pyridoxal phosphate-dependent aminotransferase</fullName>
    </submittedName>
</protein>
<dbReference type="Pfam" id="PF00155">
    <property type="entry name" value="Aminotran_1_2"/>
    <property type="match status" value="1"/>
</dbReference>